<gene>
    <name evidence="1" type="ORF">D0437_28935</name>
</gene>
<name>A0A9X7M2J3_BACCE</name>
<organism evidence="1 2">
    <name type="scientific">Bacillus cereus</name>
    <dbReference type="NCBI Taxonomy" id="1396"/>
    <lineage>
        <taxon>Bacteria</taxon>
        <taxon>Bacillati</taxon>
        <taxon>Bacillota</taxon>
        <taxon>Bacilli</taxon>
        <taxon>Bacillales</taxon>
        <taxon>Bacillaceae</taxon>
        <taxon>Bacillus</taxon>
        <taxon>Bacillus cereus group</taxon>
    </lineage>
</organism>
<reference evidence="1 2" key="1">
    <citation type="journal article" date="2019" name="Ecotoxicol. Environ. Saf.">
        <title>Microbial characterization of heavy metal resistant bacterial strains isolated from an electroplating wastewater treatment plant.</title>
        <authorList>
            <person name="Cai X."/>
            <person name="Zheng X."/>
            <person name="Zhang D."/>
            <person name="Iqbal W."/>
            <person name="Liu C."/>
            <person name="Yang B."/>
            <person name="Zhao X."/>
            <person name="Lu X."/>
            <person name="Mao Y."/>
        </authorList>
    </citation>
    <scope>NUCLEOTIDE SEQUENCE [LARGE SCALE GENOMIC DNA]</scope>
    <source>
        <strain evidence="1 2">Co1-1</strain>
    </source>
</reference>
<evidence type="ECO:0000313" key="1">
    <source>
        <dbReference type="EMBL" id="QDZ76843.1"/>
    </source>
</evidence>
<protein>
    <submittedName>
        <fullName evidence="1">Uncharacterized protein</fullName>
    </submittedName>
</protein>
<dbReference type="AlphaFoldDB" id="A0A9X7M2J3"/>
<dbReference type="RefSeq" id="WP_208742800.1">
    <property type="nucleotide sequence ID" value="NZ_CP031778.1"/>
</dbReference>
<sequence length="429" mass="50745">MQTNLQSVIQNEKDMKRILEIQSTFPYYSLANQILLFQQERKRQMKQNEYLHITMLQGESRWKQVGQKMKEGMEAFRLRVPFLRKENGKVIVSESKEVKVYDASQLQEPKLTEKVKLDAEKLYEKLKTHIATKTNIHVIESDLFTYAHNGEIDRYEPVNGIEQRKKSHEIVISKKLREAEKFREMLSQYIQVQCKQSDYVYLKEHEKALEQAVKYVVAKHYQLPNPEVDFDQVIWATKDIESTKSFLPEMHRISQKTIDVCNQLSNELKLENKIEQFKEALQEVIRKHDFREVTTYSECIRPISGNLEIPDGKALTITADAMRKAGLICERSGNGDLSIGLYTKEQQNVFQQLEQKYGRMDLRKDEVNLEIYNKEERQRENVCLRREDQTWYLQVGGSVGSPERLLEEQYMRGPEKMRMVYREQELTLE</sequence>
<accession>A0A9X7M2J3</accession>
<dbReference type="Proteomes" id="UP000321735">
    <property type="component" value="Chromosome"/>
</dbReference>
<evidence type="ECO:0000313" key="2">
    <source>
        <dbReference type="Proteomes" id="UP000321735"/>
    </source>
</evidence>
<proteinExistence type="predicted"/>
<dbReference type="EMBL" id="CP031778">
    <property type="protein sequence ID" value="QDZ76843.1"/>
    <property type="molecule type" value="Genomic_DNA"/>
</dbReference>